<sequence length="116" mass="12470">MANDALTNGLGAAAAEAAEGRRALVILPRGEKARDSLRLLEKLLGPRVDRVYRTNGQEQVLTKAGGCVHFRRYGKSGRSMSAALLVVPDALWRVEDVRLELLPVLATSKGGGVITY</sequence>
<proteinExistence type="predicted"/>
<dbReference type="EMBL" id="PNQX01000001">
    <property type="protein sequence ID" value="PMQ21631.1"/>
    <property type="molecule type" value="Genomic_DNA"/>
</dbReference>
<evidence type="ECO:0000313" key="1">
    <source>
        <dbReference type="EMBL" id="PMQ21631.1"/>
    </source>
</evidence>
<dbReference type="AlphaFoldDB" id="A0A2N7S658"/>
<dbReference type="RefSeq" id="WP_102598112.1">
    <property type="nucleotide sequence ID" value="NZ_JBQDJG010000011.1"/>
</dbReference>
<accession>A0A2N7S658</accession>
<comment type="caution">
    <text evidence="1">The sequence shown here is derived from an EMBL/GenBank/DDBJ whole genome shotgun (WGS) entry which is preliminary data.</text>
</comment>
<name>A0A2N7S658_9MICC</name>
<protein>
    <submittedName>
        <fullName evidence="1">Uncharacterized protein</fullName>
    </submittedName>
</protein>
<gene>
    <name evidence="1" type="ORF">CIK84_08905</name>
</gene>
<dbReference type="Proteomes" id="UP000235739">
    <property type="component" value="Unassembled WGS sequence"/>
</dbReference>
<evidence type="ECO:0000313" key="2">
    <source>
        <dbReference type="Proteomes" id="UP000235739"/>
    </source>
</evidence>
<reference evidence="1 2" key="1">
    <citation type="journal article" date="2017" name="Elife">
        <title>Extensive horizontal gene transfer in cheese-associated bacteria.</title>
        <authorList>
            <person name="Bonham K.S."/>
            <person name="Wolfe B.E."/>
            <person name="Dutton R.J."/>
        </authorList>
    </citation>
    <scope>NUCLEOTIDE SEQUENCE [LARGE SCALE GENOMIC DNA]</scope>
    <source>
        <strain evidence="1 2">JB182</strain>
    </source>
</reference>
<organism evidence="1 2">
    <name type="scientific">Glutamicibacter arilaitensis</name>
    <dbReference type="NCBI Taxonomy" id="256701"/>
    <lineage>
        <taxon>Bacteria</taxon>
        <taxon>Bacillati</taxon>
        <taxon>Actinomycetota</taxon>
        <taxon>Actinomycetes</taxon>
        <taxon>Micrococcales</taxon>
        <taxon>Micrococcaceae</taxon>
        <taxon>Glutamicibacter</taxon>
    </lineage>
</organism>